<dbReference type="Proteomes" id="UP001597262">
    <property type="component" value="Unassembled WGS sequence"/>
</dbReference>
<gene>
    <name evidence="4" type="ORF">ACFQ3W_11785</name>
</gene>
<sequence>MSPMLENVDRIGCDEPFRQIVENSLDTIKVLDLQGKIRYASPSHRGVYGREAREYMGESAFDSVFPEDLSKLVYALEVVMQRNKPVTVQLRKQHQRGHWIWVEASCSPIMDENASIQGIVLISRDISERKEYEKKLQYMAFHDYLTGLYNRRKFMQLCESALELASGRNIRLAILILDLNQFKWINDHLGHDMGDVVLQEFSKRLLQCKRDHDFIGRLSGDEFAILMNQVESEADIIQLIEHIMAALELPFELAKGAHQVTASIGASMYPDHSESLSMLIKRADLALYKVKGEGKSGYNGYCIYQNS</sequence>
<accession>A0ABW3RWY3</accession>
<dbReference type="InterPro" id="IPR000700">
    <property type="entry name" value="PAS-assoc_C"/>
</dbReference>
<dbReference type="Gene3D" id="3.30.70.270">
    <property type="match status" value="1"/>
</dbReference>
<dbReference type="PANTHER" id="PTHR44757">
    <property type="entry name" value="DIGUANYLATE CYCLASE DGCP"/>
    <property type="match status" value="1"/>
</dbReference>
<dbReference type="SMART" id="SM00091">
    <property type="entry name" value="PAS"/>
    <property type="match status" value="1"/>
</dbReference>
<dbReference type="Pfam" id="PF08448">
    <property type="entry name" value="PAS_4"/>
    <property type="match status" value="1"/>
</dbReference>
<dbReference type="EMBL" id="JBHTLM010000007">
    <property type="protein sequence ID" value="MFD1176976.1"/>
    <property type="molecule type" value="Genomic_DNA"/>
</dbReference>
<feature type="domain" description="PAC" evidence="2">
    <location>
        <begin position="84"/>
        <end position="138"/>
    </location>
</feature>
<feature type="domain" description="PAS" evidence="1">
    <location>
        <begin position="13"/>
        <end position="83"/>
    </location>
</feature>
<evidence type="ECO:0000259" key="1">
    <source>
        <dbReference type="PROSITE" id="PS50112"/>
    </source>
</evidence>
<dbReference type="InterPro" id="IPR001610">
    <property type="entry name" value="PAC"/>
</dbReference>
<dbReference type="InterPro" id="IPR043128">
    <property type="entry name" value="Rev_trsase/Diguanyl_cyclase"/>
</dbReference>
<dbReference type="InterPro" id="IPR029787">
    <property type="entry name" value="Nucleotide_cyclase"/>
</dbReference>
<dbReference type="NCBIfam" id="TIGR00229">
    <property type="entry name" value="sensory_box"/>
    <property type="match status" value="1"/>
</dbReference>
<dbReference type="SMART" id="SM00086">
    <property type="entry name" value="PAC"/>
    <property type="match status" value="1"/>
</dbReference>
<comment type="caution">
    <text evidence="4">The sequence shown here is derived from an EMBL/GenBank/DDBJ whole genome shotgun (WGS) entry which is preliminary data.</text>
</comment>
<keyword evidence="4" id="KW-0548">Nucleotidyltransferase</keyword>
<dbReference type="PROSITE" id="PS50113">
    <property type="entry name" value="PAC"/>
    <property type="match status" value="1"/>
</dbReference>
<protein>
    <submittedName>
        <fullName evidence="4">Diguanylate cyclase domain-containing protein</fullName>
        <ecNumber evidence="4">2.7.7.65</ecNumber>
    </submittedName>
</protein>
<keyword evidence="4" id="KW-0808">Transferase</keyword>
<dbReference type="CDD" id="cd00130">
    <property type="entry name" value="PAS"/>
    <property type="match status" value="1"/>
</dbReference>
<evidence type="ECO:0000313" key="5">
    <source>
        <dbReference type="Proteomes" id="UP001597262"/>
    </source>
</evidence>
<name>A0ABW3RWY3_9BACL</name>
<feature type="domain" description="GGDEF" evidence="3">
    <location>
        <begin position="170"/>
        <end position="306"/>
    </location>
</feature>
<dbReference type="SUPFAM" id="SSF55073">
    <property type="entry name" value="Nucleotide cyclase"/>
    <property type="match status" value="1"/>
</dbReference>
<dbReference type="GO" id="GO:0052621">
    <property type="term" value="F:diguanylate cyclase activity"/>
    <property type="evidence" value="ECO:0007669"/>
    <property type="project" value="UniProtKB-EC"/>
</dbReference>
<keyword evidence="5" id="KW-1185">Reference proteome</keyword>
<dbReference type="PROSITE" id="PS50112">
    <property type="entry name" value="PAS"/>
    <property type="match status" value="1"/>
</dbReference>
<dbReference type="PROSITE" id="PS50887">
    <property type="entry name" value="GGDEF"/>
    <property type="match status" value="1"/>
</dbReference>
<dbReference type="Gene3D" id="3.30.450.20">
    <property type="entry name" value="PAS domain"/>
    <property type="match status" value="1"/>
</dbReference>
<proteinExistence type="predicted"/>
<dbReference type="SMART" id="SM00267">
    <property type="entry name" value="GGDEF"/>
    <property type="match status" value="1"/>
</dbReference>
<dbReference type="InterPro" id="IPR052155">
    <property type="entry name" value="Biofilm_reg_signaling"/>
</dbReference>
<evidence type="ECO:0000313" key="4">
    <source>
        <dbReference type="EMBL" id="MFD1176976.1"/>
    </source>
</evidence>
<evidence type="ECO:0000259" key="2">
    <source>
        <dbReference type="PROSITE" id="PS50113"/>
    </source>
</evidence>
<dbReference type="InterPro" id="IPR000014">
    <property type="entry name" value="PAS"/>
</dbReference>
<dbReference type="NCBIfam" id="TIGR00254">
    <property type="entry name" value="GGDEF"/>
    <property type="match status" value="1"/>
</dbReference>
<dbReference type="CDD" id="cd01949">
    <property type="entry name" value="GGDEF"/>
    <property type="match status" value="1"/>
</dbReference>
<reference evidence="5" key="1">
    <citation type="journal article" date="2019" name="Int. J. Syst. Evol. Microbiol.">
        <title>The Global Catalogue of Microorganisms (GCM) 10K type strain sequencing project: providing services to taxonomists for standard genome sequencing and annotation.</title>
        <authorList>
            <consortium name="The Broad Institute Genomics Platform"/>
            <consortium name="The Broad Institute Genome Sequencing Center for Infectious Disease"/>
            <person name="Wu L."/>
            <person name="Ma J."/>
        </authorList>
    </citation>
    <scope>NUCLEOTIDE SEQUENCE [LARGE SCALE GENOMIC DNA]</scope>
    <source>
        <strain evidence="5">CCUG 59189</strain>
    </source>
</reference>
<dbReference type="PANTHER" id="PTHR44757:SF2">
    <property type="entry name" value="BIOFILM ARCHITECTURE MAINTENANCE PROTEIN MBAA"/>
    <property type="match status" value="1"/>
</dbReference>
<dbReference type="InterPro" id="IPR035965">
    <property type="entry name" value="PAS-like_dom_sf"/>
</dbReference>
<dbReference type="InterPro" id="IPR013656">
    <property type="entry name" value="PAS_4"/>
</dbReference>
<evidence type="ECO:0000259" key="3">
    <source>
        <dbReference type="PROSITE" id="PS50887"/>
    </source>
</evidence>
<dbReference type="InterPro" id="IPR000160">
    <property type="entry name" value="GGDEF_dom"/>
</dbReference>
<organism evidence="4 5">
    <name type="scientific">Paenibacillus puldeungensis</name>
    <dbReference type="NCBI Taxonomy" id="696536"/>
    <lineage>
        <taxon>Bacteria</taxon>
        <taxon>Bacillati</taxon>
        <taxon>Bacillota</taxon>
        <taxon>Bacilli</taxon>
        <taxon>Bacillales</taxon>
        <taxon>Paenibacillaceae</taxon>
        <taxon>Paenibacillus</taxon>
    </lineage>
</organism>
<dbReference type="EC" id="2.7.7.65" evidence="4"/>
<dbReference type="SUPFAM" id="SSF55785">
    <property type="entry name" value="PYP-like sensor domain (PAS domain)"/>
    <property type="match status" value="1"/>
</dbReference>
<dbReference type="Pfam" id="PF00990">
    <property type="entry name" value="GGDEF"/>
    <property type="match status" value="1"/>
</dbReference>